<comment type="caution">
    <text evidence="1">The sequence shown here is derived from an EMBL/GenBank/DDBJ whole genome shotgun (WGS) entry which is preliminary data.</text>
</comment>
<name>A0A316TP29_9BACT</name>
<dbReference type="Proteomes" id="UP000245533">
    <property type="component" value="Unassembled WGS sequence"/>
</dbReference>
<organism evidence="1 2">
    <name type="scientific">Rhodohalobacter mucosus</name>
    <dbReference type="NCBI Taxonomy" id="2079485"/>
    <lineage>
        <taxon>Bacteria</taxon>
        <taxon>Pseudomonadati</taxon>
        <taxon>Balneolota</taxon>
        <taxon>Balneolia</taxon>
        <taxon>Balneolales</taxon>
        <taxon>Balneolaceae</taxon>
        <taxon>Rhodohalobacter</taxon>
    </lineage>
</organism>
<sequence length="78" mass="8612">MNSLSAKLRASGWHPMRWVTLVLGLLFAMNWLVNSAPVSGIISVFLLYQAVTCTGCIAGQCRIPGSDLSREDRNKFEL</sequence>
<evidence type="ECO:0000313" key="2">
    <source>
        <dbReference type="Proteomes" id="UP000245533"/>
    </source>
</evidence>
<proteinExistence type="predicted"/>
<gene>
    <name evidence="1" type="ORF">DDZ15_09860</name>
</gene>
<protein>
    <submittedName>
        <fullName evidence="1">Uncharacterized protein</fullName>
    </submittedName>
</protein>
<reference evidence="1 2" key="1">
    <citation type="submission" date="2018-05" db="EMBL/GenBank/DDBJ databases">
        <title>Rhodohalobacter halophilus gen. nov., sp. nov., a moderately halophilic member of the family Balneolaceae.</title>
        <authorList>
            <person name="Liu Z.-W."/>
        </authorList>
    </citation>
    <scope>NUCLEOTIDE SEQUENCE [LARGE SCALE GENOMIC DNA]</scope>
    <source>
        <strain evidence="1 2">8A47</strain>
    </source>
</reference>
<keyword evidence="2" id="KW-1185">Reference proteome</keyword>
<dbReference type="AlphaFoldDB" id="A0A316TP29"/>
<dbReference type="RefSeq" id="WP_109646933.1">
    <property type="nucleotide sequence ID" value="NZ_QGGB01000007.1"/>
</dbReference>
<accession>A0A316TP29</accession>
<evidence type="ECO:0000313" key="1">
    <source>
        <dbReference type="EMBL" id="PWN06140.1"/>
    </source>
</evidence>
<dbReference type="OrthoDB" id="1049592at2"/>
<dbReference type="EMBL" id="QGGB01000007">
    <property type="protein sequence ID" value="PWN06140.1"/>
    <property type="molecule type" value="Genomic_DNA"/>
</dbReference>